<dbReference type="CDD" id="cd04301">
    <property type="entry name" value="NAT_SF"/>
    <property type="match status" value="1"/>
</dbReference>
<evidence type="ECO:0000256" key="1">
    <source>
        <dbReference type="ARBA" id="ARBA00022679"/>
    </source>
</evidence>
<dbReference type="GO" id="GO:0008080">
    <property type="term" value="F:N-acetyltransferase activity"/>
    <property type="evidence" value="ECO:0007669"/>
    <property type="project" value="TreeGrafter"/>
</dbReference>
<dbReference type="SUPFAM" id="SSF55729">
    <property type="entry name" value="Acyl-CoA N-acyltransferases (Nat)"/>
    <property type="match status" value="1"/>
</dbReference>
<reference evidence="4" key="2">
    <citation type="submission" date="2023-06" db="EMBL/GenBank/DDBJ databases">
        <authorList>
            <person name="Kobayashi Y."/>
            <person name="Kayamori A."/>
            <person name="Aoki K."/>
            <person name="Shiwa Y."/>
            <person name="Fujita N."/>
            <person name="Sugita T."/>
            <person name="Iwasaki W."/>
            <person name="Tanaka N."/>
            <person name="Takashima M."/>
        </authorList>
    </citation>
    <scope>NUCLEOTIDE SEQUENCE</scope>
    <source>
        <strain evidence="4">HIS016</strain>
    </source>
</reference>
<dbReference type="AlphaFoldDB" id="A0AAD3TW54"/>
<dbReference type="InterPro" id="IPR016181">
    <property type="entry name" value="Acyl_CoA_acyltransferase"/>
</dbReference>
<feature type="domain" description="N-acetyltransferase" evidence="3">
    <location>
        <begin position="8"/>
        <end position="157"/>
    </location>
</feature>
<evidence type="ECO:0000256" key="2">
    <source>
        <dbReference type="ARBA" id="ARBA00023315"/>
    </source>
</evidence>
<organism evidence="4 5">
    <name type="scientific">Cutaneotrichosporon spelunceum</name>
    <dbReference type="NCBI Taxonomy" id="1672016"/>
    <lineage>
        <taxon>Eukaryota</taxon>
        <taxon>Fungi</taxon>
        <taxon>Dikarya</taxon>
        <taxon>Basidiomycota</taxon>
        <taxon>Agaricomycotina</taxon>
        <taxon>Tremellomycetes</taxon>
        <taxon>Trichosporonales</taxon>
        <taxon>Trichosporonaceae</taxon>
        <taxon>Cutaneotrichosporon</taxon>
    </lineage>
</organism>
<dbReference type="InterPro" id="IPR000182">
    <property type="entry name" value="GNAT_dom"/>
</dbReference>
<dbReference type="PANTHER" id="PTHR10545">
    <property type="entry name" value="DIAMINE N-ACETYLTRANSFERASE"/>
    <property type="match status" value="1"/>
</dbReference>
<name>A0AAD3TW54_9TREE</name>
<accession>A0AAD3TW54</accession>
<reference evidence="4" key="1">
    <citation type="journal article" date="2023" name="BMC Genomics">
        <title>Chromosome-level genome assemblies of Cutaneotrichosporon spp. (Trichosporonales, Basidiomycota) reveal imbalanced evolution between nucleotide sequences and chromosome synteny.</title>
        <authorList>
            <person name="Kobayashi Y."/>
            <person name="Kayamori A."/>
            <person name="Aoki K."/>
            <person name="Shiwa Y."/>
            <person name="Matsutani M."/>
            <person name="Fujita N."/>
            <person name="Sugita T."/>
            <person name="Iwasaki W."/>
            <person name="Tanaka N."/>
            <person name="Takashima M."/>
        </authorList>
    </citation>
    <scope>NUCLEOTIDE SEQUENCE</scope>
    <source>
        <strain evidence="4">HIS016</strain>
    </source>
</reference>
<dbReference type="GO" id="GO:0005737">
    <property type="term" value="C:cytoplasm"/>
    <property type="evidence" value="ECO:0007669"/>
    <property type="project" value="TreeGrafter"/>
</dbReference>
<dbReference type="PANTHER" id="PTHR10545:SF29">
    <property type="entry name" value="GH14572P-RELATED"/>
    <property type="match status" value="1"/>
</dbReference>
<gene>
    <name evidence="4" type="primary">HPA3</name>
    <name evidence="4" type="ORF">CspeluHIS016_0406620</name>
</gene>
<keyword evidence="5" id="KW-1185">Reference proteome</keyword>
<dbReference type="Proteomes" id="UP001222932">
    <property type="component" value="Unassembled WGS sequence"/>
</dbReference>
<comment type="caution">
    <text evidence="4">The sequence shown here is derived from an EMBL/GenBank/DDBJ whole genome shotgun (WGS) entry which is preliminary data.</text>
</comment>
<proteinExistence type="predicted"/>
<dbReference type="Pfam" id="PF00583">
    <property type="entry name" value="Acetyltransf_1"/>
    <property type="match status" value="1"/>
</dbReference>
<dbReference type="PROSITE" id="PS51186">
    <property type="entry name" value="GNAT"/>
    <property type="match status" value="1"/>
</dbReference>
<evidence type="ECO:0000313" key="4">
    <source>
        <dbReference type="EMBL" id="GMK57828.1"/>
    </source>
</evidence>
<protein>
    <recommendedName>
        <fullName evidence="3">N-acetyltransferase domain-containing protein</fullName>
    </recommendedName>
</protein>
<evidence type="ECO:0000313" key="5">
    <source>
        <dbReference type="Proteomes" id="UP001222932"/>
    </source>
</evidence>
<dbReference type="InterPro" id="IPR051016">
    <property type="entry name" value="Diverse_Substrate_AcTransf"/>
</dbReference>
<evidence type="ECO:0000259" key="3">
    <source>
        <dbReference type="PROSITE" id="PS51186"/>
    </source>
</evidence>
<keyword evidence="1" id="KW-0808">Transferase</keyword>
<sequence length="157" mass="18354">MSPPKETVTVRFAQEADKQQWLDRWELYNQFYKRTVPANVTAEQWRRFLDPASPVYCAVAVNSEMPEGANVVGFVTWLPHIYTGSIEDIVYLHDLWSDVTQRNGGTGRKLIEFVYQDSKEKGIKSVYWHTQHFNHPAQLLYTKVGNKTDFVQYKHDL</sequence>
<dbReference type="EMBL" id="BTCM01000004">
    <property type="protein sequence ID" value="GMK57828.1"/>
    <property type="molecule type" value="Genomic_DNA"/>
</dbReference>
<dbReference type="Gene3D" id="3.40.630.30">
    <property type="match status" value="1"/>
</dbReference>
<keyword evidence="2" id="KW-0012">Acyltransferase</keyword>